<accession>A0A9W9SN16</accession>
<evidence type="ECO:0000313" key="2">
    <source>
        <dbReference type="Proteomes" id="UP001147747"/>
    </source>
</evidence>
<dbReference type="GeneID" id="81376099"/>
<gene>
    <name evidence="1" type="ORF">N7509_012482</name>
</gene>
<proteinExistence type="predicted"/>
<evidence type="ECO:0000313" key="1">
    <source>
        <dbReference type="EMBL" id="KAJ5379363.1"/>
    </source>
</evidence>
<comment type="caution">
    <text evidence="1">The sequence shown here is derived from an EMBL/GenBank/DDBJ whole genome shotgun (WGS) entry which is preliminary data.</text>
</comment>
<reference evidence="1" key="1">
    <citation type="submission" date="2022-12" db="EMBL/GenBank/DDBJ databases">
        <authorList>
            <person name="Petersen C."/>
        </authorList>
    </citation>
    <scope>NUCLEOTIDE SEQUENCE</scope>
    <source>
        <strain evidence="1">IBT 29677</strain>
    </source>
</reference>
<organism evidence="1 2">
    <name type="scientific">Penicillium cosmopolitanum</name>
    <dbReference type="NCBI Taxonomy" id="1131564"/>
    <lineage>
        <taxon>Eukaryota</taxon>
        <taxon>Fungi</taxon>
        <taxon>Dikarya</taxon>
        <taxon>Ascomycota</taxon>
        <taxon>Pezizomycotina</taxon>
        <taxon>Eurotiomycetes</taxon>
        <taxon>Eurotiomycetidae</taxon>
        <taxon>Eurotiales</taxon>
        <taxon>Aspergillaceae</taxon>
        <taxon>Penicillium</taxon>
    </lineage>
</organism>
<keyword evidence="2" id="KW-1185">Reference proteome</keyword>
<dbReference type="AlphaFoldDB" id="A0A9W9SN16"/>
<reference evidence="1" key="2">
    <citation type="journal article" date="2023" name="IMA Fungus">
        <title>Comparative genomic study of the Penicillium genus elucidates a diverse pangenome and 15 lateral gene transfer events.</title>
        <authorList>
            <person name="Petersen C."/>
            <person name="Sorensen T."/>
            <person name="Nielsen M.R."/>
            <person name="Sondergaard T.E."/>
            <person name="Sorensen J.L."/>
            <person name="Fitzpatrick D.A."/>
            <person name="Frisvad J.C."/>
            <person name="Nielsen K.L."/>
        </authorList>
    </citation>
    <scope>NUCLEOTIDE SEQUENCE</scope>
    <source>
        <strain evidence="1">IBT 29677</strain>
    </source>
</reference>
<sequence length="129" mass="15062">MVDLADQASIENTVSWYIIMFSWKAYEKTDERAIDPTKISWSDELDDTPFYHTTHVDLNVKSNRIFASQSDRRPIGWIIEELTGHPDVWFDIVYSPDESINRPFDPDILKQITPEAFSIVLDHDDDDEL</sequence>
<protein>
    <submittedName>
        <fullName evidence="1">Uncharacterized protein</fullName>
    </submittedName>
</protein>
<dbReference type="OrthoDB" id="10360789at2759"/>
<dbReference type="RefSeq" id="XP_056483149.1">
    <property type="nucleotide sequence ID" value="XM_056637119.1"/>
</dbReference>
<dbReference type="EMBL" id="JAPZBU010000011">
    <property type="protein sequence ID" value="KAJ5379363.1"/>
    <property type="molecule type" value="Genomic_DNA"/>
</dbReference>
<name>A0A9W9SN16_9EURO</name>
<dbReference type="Proteomes" id="UP001147747">
    <property type="component" value="Unassembled WGS sequence"/>
</dbReference>